<dbReference type="GO" id="GO:1990904">
    <property type="term" value="C:ribonucleoprotein complex"/>
    <property type="evidence" value="ECO:0007669"/>
    <property type="project" value="UniProtKB-KW"/>
</dbReference>
<dbReference type="GO" id="GO:0019843">
    <property type="term" value="F:rRNA binding"/>
    <property type="evidence" value="ECO:0007669"/>
    <property type="project" value="UniProtKB-UniRule"/>
</dbReference>
<proteinExistence type="inferred from homology"/>
<comment type="similarity">
    <text evidence="1 6">Belongs to the universal ribosomal protein uL23 family.</text>
</comment>
<comment type="subunit">
    <text evidence="6">Part of the 50S ribosomal subunit. Contacts protein L29.</text>
</comment>
<dbReference type="InterPro" id="IPR013025">
    <property type="entry name" value="Ribosomal_uL23-like"/>
</dbReference>
<organism evidence="7 8">
    <name type="scientific">Halorutilus salinus</name>
    <dbReference type="NCBI Taxonomy" id="2487751"/>
    <lineage>
        <taxon>Archaea</taxon>
        <taxon>Methanobacteriati</taxon>
        <taxon>Methanobacteriota</taxon>
        <taxon>Stenosarchaea group</taxon>
        <taxon>Halobacteria</taxon>
        <taxon>Halorutilales</taxon>
        <taxon>Halorutilaceae</taxon>
        <taxon>Halorutilus</taxon>
    </lineage>
</organism>
<dbReference type="InterPro" id="IPR012677">
    <property type="entry name" value="Nucleotide-bd_a/b_plait_sf"/>
</dbReference>
<dbReference type="PANTHER" id="PTHR11620">
    <property type="entry name" value="60S RIBOSOMAL PROTEIN L23A"/>
    <property type="match status" value="1"/>
</dbReference>
<keyword evidence="5 6" id="KW-0687">Ribonucleoprotein</keyword>
<evidence type="ECO:0000256" key="1">
    <source>
        <dbReference type="ARBA" id="ARBA00006700"/>
    </source>
</evidence>
<dbReference type="RefSeq" id="WP_266086394.1">
    <property type="nucleotide sequence ID" value="NZ_RKLV01000003.1"/>
</dbReference>
<evidence type="ECO:0000256" key="3">
    <source>
        <dbReference type="ARBA" id="ARBA00022884"/>
    </source>
</evidence>
<evidence type="ECO:0000256" key="2">
    <source>
        <dbReference type="ARBA" id="ARBA00022730"/>
    </source>
</evidence>
<keyword evidence="3 6" id="KW-0694">RNA-binding</keyword>
<reference evidence="7" key="1">
    <citation type="submission" date="2022-09" db="EMBL/GenBank/DDBJ databases">
        <title>Haloadaptaus new haloarchaeum isolated from saline soil.</title>
        <authorList>
            <person name="Duran-Viseras A."/>
            <person name="Sanchez-Porro C."/>
            <person name="Ventosa A."/>
        </authorList>
    </citation>
    <scope>NUCLEOTIDE SEQUENCE</scope>
    <source>
        <strain evidence="7">F3-133</strain>
    </source>
</reference>
<dbReference type="Gene3D" id="3.30.70.330">
    <property type="match status" value="1"/>
</dbReference>
<evidence type="ECO:0000313" key="7">
    <source>
        <dbReference type="EMBL" id="MCX2818552.1"/>
    </source>
</evidence>
<sequence length="83" mass="9454">MRVIKRPHITEKGMDMMDFENKMQFIVHTDATKPEVADEIEDEYEADVANVNTQITMNGEKKATVEFAEEDVAQDIASRMGAF</sequence>
<dbReference type="AlphaFoldDB" id="A0A9Q4C3R6"/>
<keyword evidence="2 6" id="KW-0699">rRNA-binding</keyword>
<evidence type="ECO:0000256" key="4">
    <source>
        <dbReference type="ARBA" id="ARBA00022980"/>
    </source>
</evidence>
<accession>A0A9Q4C3R6</accession>
<dbReference type="FunFam" id="3.30.70.330:FF:000532">
    <property type="entry name" value="50S ribosomal protein L23"/>
    <property type="match status" value="1"/>
</dbReference>
<name>A0A9Q4C3R6_9EURY</name>
<dbReference type="HAMAP" id="MF_01369_A">
    <property type="entry name" value="Ribosomal_uL23_A"/>
    <property type="match status" value="1"/>
</dbReference>
<evidence type="ECO:0000256" key="6">
    <source>
        <dbReference type="HAMAP-Rule" id="MF_01369"/>
    </source>
</evidence>
<dbReference type="EMBL" id="RKLV01000003">
    <property type="protein sequence ID" value="MCX2818552.1"/>
    <property type="molecule type" value="Genomic_DNA"/>
</dbReference>
<dbReference type="GO" id="GO:0005840">
    <property type="term" value="C:ribosome"/>
    <property type="evidence" value="ECO:0007669"/>
    <property type="project" value="UniProtKB-UniRule"/>
</dbReference>
<dbReference type="InterPro" id="IPR012678">
    <property type="entry name" value="Ribosomal_uL23/eL15/eS24_sf"/>
</dbReference>
<dbReference type="Proteomes" id="UP001149411">
    <property type="component" value="Unassembled WGS sequence"/>
</dbReference>
<comment type="caution">
    <text evidence="7">The sequence shown here is derived from an EMBL/GenBank/DDBJ whole genome shotgun (WGS) entry which is preliminary data.</text>
</comment>
<evidence type="ECO:0000313" key="8">
    <source>
        <dbReference type="Proteomes" id="UP001149411"/>
    </source>
</evidence>
<comment type="function">
    <text evidence="6">Binds to 23S rRNA. One of the proteins that surrounds the polypeptide exit tunnel on the outside of the ribosome.</text>
</comment>
<dbReference type="NCBIfam" id="TIGR03636">
    <property type="entry name" value="uL23_arch"/>
    <property type="match status" value="1"/>
</dbReference>
<keyword evidence="8" id="KW-1185">Reference proteome</keyword>
<protein>
    <recommendedName>
        <fullName evidence="6">Large ribosomal subunit protein uL23</fullName>
    </recommendedName>
</protein>
<keyword evidence="4 6" id="KW-0689">Ribosomal protein</keyword>
<dbReference type="SUPFAM" id="SSF54189">
    <property type="entry name" value="Ribosomal proteins S24e, L23 and L15e"/>
    <property type="match status" value="1"/>
</dbReference>
<dbReference type="GO" id="GO:0006412">
    <property type="term" value="P:translation"/>
    <property type="evidence" value="ECO:0007669"/>
    <property type="project" value="UniProtKB-UniRule"/>
</dbReference>
<dbReference type="NCBIfam" id="NF011118">
    <property type="entry name" value="PRK14548.1"/>
    <property type="match status" value="1"/>
</dbReference>
<dbReference type="InterPro" id="IPR019985">
    <property type="entry name" value="Ribosomal_uL23"/>
</dbReference>
<dbReference type="Pfam" id="PF00276">
    <property type="entry name" value="Ribosomal_L23"/>
    <property type="match status" value="1"/>
</dbReference>
<dbReference type="GO" id="GO:0003735">
    <property type="term" value="F:structural constituent of ribosome"/>
    <property type="evidence" value="ECO:0007669"/>
    <property type="project" value="UniProtKB-UniRule"/>
</dbReference>
<gene>
    <name evidence="6" type="primary">rpl23</name>
    <name evidence="7" type="ORF">EGH25_04185</name>
</gene>
<evidence type="ECO:0000256" key="5">
    <source>
        <dbReference type="ARBA" id="ARBA00023274"/>
    </source>
</evidence>